<dbReference type="OrthoDB" id="10018316at2759"/>
<dbReference type="KEGG" id="dpx:DAPPUDRAFT_330120"/>
<evidence type="ECO:0000313" key="3">
    <source>
        <dbReference type="EMBL" id="EFX68376.1"/>
    </source>
</evidence>
<evidence type="ECO:0000256" key="1">
    <source>
        <dbReference type="ARBA" id="ARBA00022574"/>
    </source>
</evidence>
<name>E9HIL1_DAPPU</name>
<dbReference type="PANTHER" id="PTHR46108:SF4">
    <property type="entry name" value="BLUE CHEESE"/>
    <property type="match status" value="1"/>
</dbReference>
<evidence type="ECO:0000313" key="4">
    <source>
        <dbReference type="Proteomes" id="UP000000305"/>
    </source>
</evidence>
<dbReference type="EMBL" id="GL732656">
    <property type="protein sequence ID" value="EFX68376.1"/>
    <property type="molecule type" value="Genomic_DNA"/>
</dbReference>
<proteinExistence type="predicted"/>
<feature type="region of interest" description="Disordered" evidence="2">
    <location>
        <begin position="135"/>
        <end position="222"/>
    </location>
</feature>
<feature type="compositionally biased region" description="Low complexity" evidence="2">
    <location>
        <begin position="168"/>
        <end position="186"/>
    </location>
</feature>
<keyword evidence="1" id="KW-0853">WD repeat</keyword>
<dbReference type="AlphaFoldDB" id="E9HIL1"/>
<reference evidence="3 4" key="1">
    <citation type="journal article" date="2011" name="Science">
        <title>The ecoresponsive genome of Daphnia pulex.</title>
        <authorList>
            <person name="Colbourne J.K."/>
            <person name="Pfrender M.E."/>
            <person name="Gilbert D."/>
            <person name="Thomas W.K."/>
            <person name="Tucker A."/>
            <person name="Oakley T.H."/>
            <person name="Tokishita S."/>
            <person name="Aerts A."/>
            <person name="Arnold G.J."/>
            <person name="Basu M.K."/>
            <person name="Bauer D.J."/>
            <person name="Caceres C.E."/>
            <person name="Carmel L."/>
            <person name="Casola C."/>
            <person name="Choi J.H."/>
            <person name="Detter J.C."/>
            <person name="Dong Q."/>
            <person name="Dusheyko S."/>
            <person name="Eads B.D."/>
            <person name="Frohlich T."/>
            <person name="Geiler-Samerotte K.A."/>
            <person name="Gerlach D."/>
            <person name="Hatcher P."/>
            <person name="Jogdeo S."/>
            <person name="Krijgsveld J."/>
            <person name="Kriventseva E.V."/>
            <person name="Kultz D."/>
            <person name="Laforsch C."/>
            <person name="Lindquist E."/>
            <person name="Lopez J."/>
            <person name="Manak J.R."/>
            <person name="Muller J."/>
            <person name="Pangilinan J."/>
            <person name="Patwardhan R.P."/>
            <person name="Pitluck S."/>
            <person name="Pritham E.J."/>
            <person name="Rechtsteiner A."/>
            <person name="Rho M."/>
            <person name="Rogozin I.B."/>
            <person name="Sakarya O."/>
            <person name="Salamov A."/>
            <person name="Schaack S."/>
            <person name="Shapiro H."/>
            <person name="Shiga Y."/>
            <person name="Skalitzky C."/>
            <person name="Smith Z."/>
            <person name="Souvorov A."/>
            <person name="Sung W."/>
            <person name="Tang Z."/>
            <person name="Tsuchiya D."/>
            <person name="Tu H."/>
            <person name="Vos H."/>
            <person name="Wang M."/>
            <person name="Wolf Y.I."/>
            <person name="Yamagata H."/>
            <person name="Yamada T."/>
            <person name="Ye Y."/>
            <person name="Shaw J.R."/>
            <person name="Andrews J."/>
            <person name="Crease T.J."/>
            <person name="Tang H."/>
            <person name="Lucas S.M."/>
            <person name="Robertson H.M."/>
            <person name="Bork P."/>
            <person name="Koonin E.V."/>
            <person name="Zdobnov E.M."/>
            <person name="Grigoriev I.V."/>
            <person name="Lynch M."/>
            <person name="Boore J.L."/>
        </authorList>
    </citation>
    <scope>NUCLEOTIDE SEQUENCE [LARGE SCALE GENOMIC DNA]</scope>
</reference>
<organism evidence="3 4">
    <name type="scientific">Daphnia pulex</name>
    <name type="common">Water flea</name>
    <dbReference type="NCBI Taxonomy" id="6669"/>
    <lineage>
        <taxon>Eukaryota</taxon>
        <taxon>Metazoa</taxon>
        <taxon>Ecdysozoa</taxon>
        <taxon>Arthropoda</taxon>
        <taxon>Crustacea</taxon>
        <taxon>Branchiopoda</taxon>
        <taxon>Diplostraca</taxon>
        <taxon>Cladocera</taxon>
        <taxon>Anomopoda</taxon>
        <taxon>Daphniidae</taxon>
        <taxon>Daphnia</taxon>
    </lineage>
</organism>
<dbReference type="SUPFAM" id="SSF50978">
    <property type="entry name" value="WD40 repeat-like"/>
    <property type="match status" value="1"/>
</dbReference>
<dbReference type="Proteomes" id="UP000000305">
    <property type="component" value="Unassembled WGS sequence"/>
</dbReference>
<dbReference type="InterPro" id="IPR051944">
    <property type="entry name" value="BEACH_domain_protein"/>
</dbReference>
<protein>
    <submittedName>
        <fullName evidence="3">Uncharacterized protein</fullName>
    </submittedName>
</protein>
<dbReference type="HOGENOM" id="CLU_998397_0_0_1"/>
<keyword evidence="4" id="KW-1185">Reference proteome</keyword>
<dbReference type="PANTHER" id="PTHR46108">
    <property type="entry name" value="BLUE CHEESE"/>
    <property type="match status" value="1"/>
</dbReference>
<dbReference type="InterPro" id="IPR036322">
    <property type="entry name" value="WD40_repeat_dom_sf"/>
</dbReference>
<dbReference type="eggNOG" id="KOG1786">
    <property type="taxonomic scope" value="Eukaryota"/>
</dbReference>
<sequence>MHLNPLADRSYNDLMCAALTQIMLLGSRDQTPVAWYFSRLTFIRQLTGHNAPLAAIDINDLTGDIATCSGTWLHLWSINGDPLASVNTLVPNEETPAHVRTEETAEARKIVEESKEDSPDVAELPGAILQRQASVSSLPISCGDSSEHEGPDSTSSPAPTQPMEGENPSLEQPEQQQQSTEPLQTSRSDSSLNGTFDMISESEVRKSAIQQQQQQQAPKANVVAPFVSQQPGKKSRHVLKEGFKWQMQLIFRTKLTMHTAYNRQDNSEPASVTSLAISK</sequence>
<dbReference type="InParanoid" id="E9HIL1"/>
<evidence type="ECO:0000256" key="2">
    <source>
        <dbReference type="SAM" id="MobiDB-lite"/>
    </source>
</evidence>
<accession>E9HIL1</accession>
<gene>
    <name evidence="3" type="ORF">DAPPUDRAFT_330120</name>
</gene>